<dbReference type="CDD" id="cd13919">
    <property type="entry name" value="CuRO_HCO_II_like_5"/>
    <property type="match status" value="1"/>
</dbReference>
<evidence type="ECO:0000256" key="2">
    <source>
        <dbReference type="ARBA" id="ARBA00007866"/>
    </source>
</evidence>
<feature type="transmembrane region" description="Helical" evidence="13">
    <location>
        <begin position="21"/>
        <end position="39"/>
    </location>
</feature>
<keyword evidence="5" id="KW-0679">Respiratory chain</keyword>
<dbReference type="EC" id="7.1.1.9" evidence="3"/>
<keyword evidence="9" id="KW-0249">Electron transport</keyword>
<sequence length="270" mass="29799">MSDLRSPGQDYFQSKWWKRKDVKQVVVIWIIATALIGYLSSKIQVIAMGNPASETMENVIHLITVFTWASSPVAGFVAALALQALSQKRHHGDNPPPEADHNISSSPRATAVWIIISALLCLFALVVGLIALQKDDQALLDRSAIHVNVTGQQWAWNYDYPGSTGVRSNVLHLPVDQPVVFHVTSKDVKHSFWVVQMGVKIDANPGYVTQTAVTPNEIGTFDIRCAELCGLLHAYMQNKVIVESKADYEKWLASQPDTGHTTWTAEGAIE</sequence>
<evidence type="ECO:0000256" key="7">
    <source>
        <dbReference type="ARBA" id="ARBA00022723"/>
    </source>
</evidence>
<dbReference type="EMBL" id="CAFBOU010000056">
    <property type="protein sequence ID" value="CAB4993640.1"/>
    <property type="molecule type" value="Genomic_DNA"/>
</dbReference>
<evidence type="ECO:0000256" key="12">
    <source>
        <dbReference type="ARBA" id="ARBA00023136"/>
    </source>
</evidence>
<evidence type="ECO:0000256" key="9">
    <source>
        <dbReference type="ARBA" id="ARBA00022982"/>
    </source>
</evidence>
<keyword evidence="8" id="KW-1278">Translocase</keyword>
<evidence type="ECO:0000256" key="6">
    <source>
        <dbReference type="ARBA" id="ARBA00022692"/>
    </source>
</evidence>
<keyword evidence="7" id="KW-0479">Metal-binding</keyword>
<dbReference type="InterPro" id="IPR045187">
    <property type="entry name" value="CcO_II"/>
</dbReference>
<evidence type="ECO:0000313" key="17">
    <source>
        <dbReference type="EMBL" id="CAB4993640.1"/>
    </source>
</evidence>
<dbReference type="Gene3D" id="1.10.287.90">
    <property type="match status" value="1"/>
</dbReference>
<dbReference type="GO" id="GO:0016491">
    <property type="term" value="F:oxidoreductase activity"/>
    <property type="evidence" value="ECO:0007669"/>
    <property type="project" value="InterPro"/>
</dbReference>
<dbReference type="PANTHER" id="PTHR22888">
    <property type="entry name" value="CYTOCHROME C OXIDASE, SUBUNIT II"/>
    <property type="match status" value="1"/>
</dbReference>
<keyword evidence="4" id="KW-0813">Transport</keyword>
<dbReference type="Pfam" id="PF00116">
    <property type="entry name" value="COX2"/>
    <property type="match status" value="1"/>
</dbReference>
<dbReference type="GO" id="GO:0005507">
    <property type="term" value="F:copper ion binding"/>
    <property type="evidence" value="ECO:0007669"/>
    <property type="project" value="InterPro"/>
</dbReference>
<feature type="domain" description="Cytochrome oxidase subunit II copper A binding" evidence="14">
    <location>
        <begin position="142"/>
        <end position="254"/>
    </location>
</feature>
<dbReference type="InterPro" id="IPR002429">
    <property type="entry name" value="CcO_II-like_C"/>
</dbReference>
<gene>
    <name evidence="15" type="ORF">UFOPK2928_00626</name>
    <name evidence="16" type="ORF">UFOPK3786_00249</name>
    <name evidence="17" type="ORF">UFOPK4010_00754</name>
</gene>
<dbReference type="InterPro" id="IPR008972">
    <property type="entry name" value="Cupredoxin"/>
</dbReference>
<evidence type="ECO:0000259" key="14">
    <source>
        <dbReference type="PROSITE" id="PS50857"/>
    </source>
</evidence>
<feature type="transmembrane region" description="Helical" evidence="13">
    <location>
        <begin position="111"/>
        <end position="132"/>
    </location>
</feature>
<organism evidence="17">
    <name type="scientific">freshwater metagenome</name>
    <dbReference type="NCBI Taxonomy" id="449393"/>
    <lineage>
        <taxon>unclassified sequences</taxon>
        <taxon>metagenomes</taxon>
        <taxon>ecological metagenomes</taxon>
    </lineage>
</organism>
<name>A0A6J7NJP7_9ZZZZ</name>
<dbReference type="InterPro" id="IPR036257">
    <property type="entry name" value="Cyt_c_oxidase_su2_TM_sf"/>
</dbReference>
<dbReference type="NCBIfam" id="TIGR02866">
    <property type="entry name" value="CoxB"/>
    <property type="match status" value="1"/>
</dbReference>
<dbReference type="InterPro" id="IPR014222">
    <property type="entry name" value="Cyt_c_oxidase_su2"/>
</dbReference>
<dbReference type="AlphaFoldDB" id="A0A6J7NJP7"/>
<accession>A0A6J7NJP7</accession>
<keyword evidence="10 13" id="KW-1133">Transmembrane helix</keyword>
<keyword evidence="12 13" id="KW-0472">Membrane</keyword>
<evidence type="ECO:0000256" key="10">
    <source>
        <dbReference type="ARBA" id="ARBA00022989"/>
    </source>
</evidence>
<evidence type="ECO:0000256" key="8">
    <source>
        <dbReference type="ARBA" id="ARBA00022967"/>
    </source>
</evidence>
<keyword evidence="11" id="KW-0186">Copper</keyword>
<dbReference type="EMBL" id="CAEZZY010000055">
    <property type="protein sequence ID" value="CAB4778706.1"/>
    <property type="molecule type" value="Genomic_DNA"/>
</dbReference>
<evidence type="ECO:0000256" key="11">
    <source>
        <dbReference type="ARBA" id="ARBA00023008"/>
    </source>
</evidence>
<evidence type="ECO:0000256" key="4">
    <source>
        <dbReference type="ARBA" id="ARBA00022448"/>
    </source>
</evidence>
<reference evidence="17" key="1">
    <citation type="submission" date="2020-05" db="EMBL/GenBank/DDBJ databases">
        <authorList>
            <person name="Chiriac C."/>
            <person name="Salcher M."/>
            <person name="Ghai R."/>
            <person name="Kavagutti S V."/>
        </authorList>
    </citation>
    <scope>NUCLEOTIDE SEQUENCE</scope>
</reference>
<dbReference type="SUPFAM" id="SSF49503">
    <property type="entry name" value="Cupredoxins"/>
    <property type="match status" value="1"/>
</dbReference>
<comment type="subcellular location">
    <subcellularLocation>
        <location evidence="1">Membrane</location>
        <topology evidence="1">Multi-pass membrane protein</topology>
    </subcellularLocation>
</comment>
<dbReference type="PANTHER" id="PTHR22888:SF9">
    <property type="entry name" value="CYTOCHROME C OXIDASE SUBUNIT 2"/>
    <property type="match status" value="1"/>
</dbReference>
<evidence type="ECO:0000313" key="16">
    <source>
        <dbReference type="EMBL" id="CAB4944374.1"/>
    </source>
</evidence>
<dbReference type="EMBL" id="CAFBNK010000026">
    <property type="protein sequence ID" value="CAB4944374.1"/>
    <property type="molecule type" value="Genomic_DNA"/>
</dbReference>
<dbReference type="GO" id="GO:0016020">
    <property type="term" value="C:membrane"/>
    <property type="evidence" value="ECO:0007669"/>
    <property type="project" value="UniProtKB-SubCell"/>
</dbReference>
<evidence type="ECO:0000313" key="15">
    <source>
        <dbReference type="EMBL" id="CAB4778706.1"/>
    </source>
</evidence>
<dbReference type="Gene3D" id="2.60.40.420">
    <property type="entry name" value="Cupredoxins - blue copper proteins"/>
    <property type="match status" value="1"/>
</dbReference>
<dbReference type="PROSITE" id="PS00078">
    <property type="entry name" value="COX2"/>
    <property type="match status" value="1"/>
</dbReference>
<protein>
    <recommendedName>
        <fullName evidence="3">cytochrome-c oxidase</fullName>
        <ecNumber evidence="3">7.1.1.9</ecNumber>
    </recommendedName>
</protein>
<feature type="transmembrane region" description="Helical" evidence="13">
    <location>
        <begin position="59"/>
        <end position="82"/>
    </location>
</feature>
<comment type="similarity">
    <text evidence="2">Belongs to the cytochrome c oxidase subunit 2 family.</text>
</comment>
<dbReference type="InterPro" id="IPR001505">
    <property type="entry name" value="Copper_CuA"/>
</dbReference>
<evidence type="ECO:0000256" key="3">
    <source>
        <dbReference type="ARBA" id="ARBA00012949"/>
    </source>
</evidence>
<evidence type="ECO:0000256" key="5">
    <source>
        <dbReference type="ARBA" id="ARBA00022660"/>
    </source>
</evidence>
<dbReference type="PROSITE" id="PS50857">
    <property type="entry name" value="COX2_CUA"/>
    <property type="match status" value="1"/>
</dbReference>
<evidence type="ECO:0000256" key="1">
    <source>
        <dbReference type="ARBA" id="ARBA00004141"/>
    </source>
</evidence>
<dbReference type="GO" id="GO:0004129">
    <property type="term" value="F:cytochrome-c oxidase activity"/>
    <property type="evidence" value="ECO:0007669"/>
    <property type="project" value="UniProtKB-EC"/>
</dbReference>
<keyword evidence="6 13" id="KW-0812">Transmembrane</keyword>
<evidence type="ECO:0000256" key="13">
    <source>
        <dbReference type="SAM" id="Phobius"/>
    </source>
</evidence>
<dbReference type="GO" id="GO:0042773">
    <property type="term" value="P:ATP synthesis coupled electron transport"/>
    <property type="evidence" value="ECO:0007669"/>
    <property type="project" value="TreeGrafter"/>
</dbReference>
<proteinExistence type="inferred from homology"/>